<reference evidence="2" key="1">
    <citation type="journal article" date="2021" name="Nat. Commun.">
        <title>Genetic determinants of endophytism in the Arabidopsis root mycobiome.</title>
        <authorList>
            <person name="Mesny F."/>
            <person name="Miyauchi S."/>
            <person name="Thiergart T."/>
            <person name="Pickel B."/>
            <person name="Atanasova L."/>
            <person name="Karlsson M."/>
            <person name="Huettel B."/>
            <person name="Barry K.W."/>
            <person name="Haridas S."/>
            <person name="Chen C."/>
            <person name="Bauer D."/>
            <person name="Andreopoulos W."/>
            <person name="Pangilinan J."/>
            <person name="LaButti K."/>
            <person name="Riley R."/>
            <person name="Lipzen A."/>
            <person name="Clum A."/>
            <person name="Drula E."/>
            <person name="Henrissat B."/>
            <person name="Kohler A."/>
            <person name="Grigoriev I.V."/>
            <person name="Martin F.M."/>
            <person name="Hacquard S."/>
        </authorList>
    </citation>
    <scope>NUCLEOTIDE SEQUENCE</scope>
    <source>
        <strain evidence="2">MPI-SDFR-AT-0120</strain>
    </source>
</reference>
<comment type="caution">
    <text evidence="2">The sequence shown here is derived from an EMBL/GenBank/DDBJ whole genome shotgun (WGS) entry which is preliminary data.</text>
</comment>
<keyword evidence="3" id="KW-1185">Reference proteome</keyword>
<accession>A0A8K0QT25</accession>
<evidence type="ECO:0000256" key="1">
    <source>
        <dbReference type="SAM" id="MobiDB-lite"/>
    </source>
</evidence>
<dbReference type="OrthoDB" id="10358852at2759"/>
<sequence length="215" mass="24176">MFFVFMAHITSDRPYEVTTSGQFTEKARALSSLRQRYENIAEYHRACNEHFMSVELREGYFVIATPEITYQIMVGGISTDDFPHVNNGRPIWFHVSFKSPFIRGAPDPHPEFWARIKATYLNACGLAALKAYEEADSTGDRSNIGINLRHDAEALPTWMVERGDQGVCISVHTLGWDEANIAEGEDQDGVDGADERRDGDSELTAEELDELARVA</sequence>
<dbReference type="AlphaFoldDB" id="A0A8K0QT25"/>
<evidence type="ECO:0000313" key="3">
    <source>
        <dbReference type="Proteomes" id="UP000813461"/>
    </source>
</evidence>
<name>A0A8K0QT25_9PLEO</name>
<protein>
    <submittedName>
        <fullName evidence="2">Uncharacterized protein</fullName>
    </submittedName>
</protein>
<dbReference type="EMBL" id="JAGMVJ010000034">
    <property type="protein sequence ID" value="KAH7067780.1"/>
    <property type="molecule type" value="Genomic_DNA"/>
</dbReference>
<proteinExistence type="predicted"/>
<gene>
    <name evidence="2" type="ORF">FB567DRAFT_255687</name>
</gene>
<organism evidence="2 3">
    <name type="scientific">Paraphoma chrysanthemicola</name>
    <dbReference type="NCBI Taxonomy" id="798071"/>
    <lineage>
        <taxon>Eukaryota</taxon>
        <taxon>Fungi</taxon>
        <taxon>Dikarya</taxon>
        <taxon>Ascomycota</taxon>
        <taxon>Pezizomycotina</taxon>
        <taxon>Dothideomycetes</taxon>
        <taxon>Pleosporomycetidae</taxon>
        <taxon>Pleosporales</taxon>
        <taxon>Pleosporineae</taxon>
        <taxon>Phaeosphaeriaceae</taxon>
        <taxon>Paraphoma</taxon>
    </lineage>
</organism>
<feature type="compositionally biased region" description="Acidic residues" evidence="1">
    <location>
        <begin position="183"/>
        <end position="192"/>
    </location>
</feature>
<feature type="region of interest" description="Disordered" evidence="1">
    <location>
        <begin position="183"/>
        <end position="215"/>
    </location>
</feature>
<dbReference type="Proteomes" id="UP000813461">
    <property type="component" value="Unassembled WGS sequence"/>
</dbReference>
<evidence type="ECO:0000313" key="2">
    <source>
        <dbReference type="EMBL" id="KAH7067780.1"/>
    </source>
</evidence>